<gene>
    <name evidence="2" type="ORF">CAZ10_13015</name>
</gene>
<accession>A0A2C9WYU7</accession>
<evidence type="ECO:0000313" key="3">
    <source>
        <dbReference type="Proteomes" id="UP000194857"/>
    </source>
</evidence>
<feature type="domain" description="Card1 endonuclease" evidence="1">
    <location>
        <begin position="451"/>
        <end position="549"/>
    </location>
</feature>
<dbReference type="AlphaFoldDB" id="A0A2C9WYU7"/>
<dbReference type="InterPro" id="IPR015093">
    <property type="entry name" value="Card1_endonucl_dom"/>
</dbReference>
<dbReference type="InterPro" id="IPR011856">
    <property type="entry name" value="tRNA_endonuc-like_dom_sf"/>
</dbReference>
<comment type="caution">
    <text evidence="2">The sequence shown here is derived from an EMBL/GenBank/DDBJ whole genome shotgun (WGS) entry which is preliminary data.</text>
</comment>
<dbReference type="GO" id="GO:0003676">
    <property type="term" value="F:nucleic acid binding"/>
    <property type="evidence" value="ECO:0007669"/>
    <property type="project" value="InterPro"/>
</dbReference>
<sequence length="598" mass="67397">MVPAICSGKHSMKRFLLTWYGITDFRASLGFENTDGPIASALAGASYSDIIILGYTRTDNDASELIEAQKTFTLELASIRSMGQEKDWKLTNQFVSRFANTSVAHEHFEAWLKKKAAALGCNARIRLNSEKLYQLNDTEGIYASAMRALDGVEQEPGEKLVTLYLSPGTPVMAFVWALAALSYPELKKRLIASSIIGKAPEVIALPAEWLERHSSKQAAIRGISNGFDVTFHLFGEQRMPALLSIRQFESAHHIFVNSKDFPAACMQTFIGSRDLHELTVDPWDDRAVHEQITELAKQFPEKTRIGINLTGGTKLMFAGALSAARELGAVPFYFDSKNRRVIFIDSVRREKIRQIDSIETFLHLNSDGLEIAGSSFMKDISPSRQLLTETLWLHRDKVRRFYRELTDYNNAFRPFEICRDGFNFKLDDMEAVSVQGYGLDLRFEKWPDFAKYLSGGWFEEFVYLQCKPYEDAGVIQDLRINVKLNLNLEESKGYSSFGVEYNELDITFTDGYSLYIVECKAGNVTQEQIMKLQNLVRFYGGIEGRGIVACCVPPNTESAKKKIKDARLMLWSGASLSEQITAMMNSITERAEASEATP</sequence>
<reference evidence="2 3" key="1">
    <citation type="submission" date="2017-05" db="EMBL/GenBank/DDBJ databases">
        <authorList>
            <person name="Song R."/>
            <person name="Chenine A.L."/>
            <person name="Ruprecht R.M."/>
        </authorList>
    </citation>
    <scope>NUCLEOTIDE SEQUENCE [LARGE SCALE GENOMIC DNA]</scope>
    <source>
        <strain evidence="2 3">S567_C10_BS</strain>
    </source>
</reference>
<proteinExistence type="predicted"/>
<evidence type="ECO:0000259" key="1">
    <source>
        <dbReference type="Pfam" id="PF09002"/>
    </source>
</evidence>
<dbReference type="InterPro" id="IPR011335">
    <property type="entry name" value="Restrct_endonuc-II-like"/>
</dbReference>
<dbReference type="SUPFAM" id="SSF52980">
    <property type="entry name" value="Restriction endonuclease-like"/>
    <property type="match status" value="1"/>
</dbReference>
<organism evidence="2 3">
    <name type="scientific">Pseudomonas aeruginosa</name>
    <dbReference type="NCBI Taxonomy" id="287"/>
    <lineage>
        <taxon>Bacteria</taxon>
        <taxon>Pseudomonadati</taxon>
        <taxon>Pseudomonadota</taxon>
        <taxon>Gammaproteobacteria</taxon>
        <taxon>Pseudomonadales</taxon>
        <taxon>Pseudomonadaceae</taxon>
        <taxon>Pseudomonas</taxon>
    </lineage>
</organism>
<protein>
    <recommendedName>
        <fullName evidence="1">Card1 endonuclease domain-containing protein</fullName>
    </recommendedName>
</protein>
<dbReference type="EMBL" id="NFFZ01000005">
    <property type="protein sequence ID" value="OTI62481.1"/>
    <property type="molecule type" value="Genomic_DNA"/>
</dbReference>
<name>A0A2C9WYU7_PSEAI</name>
<dbReference type="Pfam" id="PF09002">
    <property type="entry name" value="Card1_endonuc"/>
    <property type="match status" value="1"/>
</dbReference>
<dbReference type="Gene3D" id="3.40.50.10770">
    <property type="entry name" value="Hypothetical protein VC1899 like domain (Restriction endonuclease-like)"/>
    <property type="match status" value="1"/>
</dbReference>
<dbReference type="Gene3D" id="3.40.1350.10">
    <property type="match status" value="1"/>
</dbReference>
<dbReference type="Proteomes" id="UP000194857">
    <property type="component" value="Unassembled WGS sequence"/>
</dbReference>
<evidence type="ECO:0000313" key="2">
    <source>
        <dbReference type="EMBL" id="OTI62481.1"/>
    </source>
</evidence>